<keyword evidence="11" id="KW-1185">Reference proteome</keyword>
<dbReference type="OrthoDB" id="2123952at2759"/>
<dbReference type="Pfam" id="PF00172">
    <property type="entry name" value="Zn_clus"/>
    <property type="match status" value="1"/>
</dbReference>
<dbReference type="PROSITE" id="PS00463">
    <property type="entry name" value="ZN2_CY6_FUNGAL_1"/>
    <property type="match status" value="1"/>
</dbReference>
<dbReference type="GO" id="GO:0008270">
    <property type="term" value="F:zinc ion binding"/>
    <property type="evidence" value="ECO:0007669"/>
    <property type="project" value="InterPro"/>
</dbReference>
<organism evidence="10 11">
    <name type="scientific">Mucor lusitanicus CBS 277.49</name>
    <dbReference type="NCBI Taxonomy" id="747725"/>
    <lineage>
        <taxon>Eukaryota</taxon>
        <taxon>Fungi</taxon>
        <taxon>Fungi incertae sedis</taxon>
        <taxon>Mucoromycota</taxon>
        <taxon>Mucoromycotina</taxon>
        <taxon>Mucoromycetes</taxon>
        <taxon>Mucorales</taxon>
        <taxon>Mucorineae</taxon>
        <taxon>Mucoraceae</taxon>
        <taxon>Mucor</taxon>
    </lineage>
</organism>
<dbReference type="InterPro" id="IPR007219">
    <property type="entry name" value="XnlR_reg_dom"/>
</dbReference>
<dbReference type="GO" id="GO:0006351">
    <property type="term" value="P:DNA-templated transcription"/>
    <property type="evidence" value="ECO:0007669"/>
    <property type="project" value="InterPro"/>
</dbReference>
<dbReference type="AlphaFoldDB" id="A0A162U2E9"/>
<dbReference type="SMART" id="SM00066">
    <property type="entry name" value="GAL4"/>
    <property type="match status" value="1"/>
</dbReference>
<feature type="region of interest" description="Disordered" evidence="8">
    <location>
        <begin position="767"/>
        <end position="802"/>
    </location>
</feature>
<evidence type="ECO:0000256" key="3">
    <source>
        <dbReference type="ARBA" id="ARBA00022833"/>
    </source>
</evidence>
<feature type="region of interest" description="Disordered" evidence="8">
    <location>
        <begin position="99"/>
        <end position="160"/>
    </location>
</feature>
<evidence type="ECO:0000256" key="6">
    <source>
        <dbReference type="ARBA" id="ARBA00023163"/>
    </source>
</evidence>
<protein>
    <submittedName>
        <fullName evidence="10">Zn(2)-C6 fungal-specific transcription factor</fullName>
    </submittedName>
</protein>
<keyword evidence="4" id="KW-0805">Transcription regulation</keyword>
<comment type="caution">
    <text evidence="10">The sequence shown here is derived from an EMBL/GenBank/DDBJ whole genome shotgun (WGS) entry which is preliminary data.</text>
</comment>
<dbReference type="STRING" id="747725.A0A162U2E9"/>
<keyword evidence="2" id="KW-0479">Metal-binding</keyword>
<evidence type="ECO:0000313" key="11">
    <source>
        <dbReference type="Proteomes" id="UP000077051"/>
    </source>
</evidence>
<dbReference type="VEuPathDB" id="FungiDB:MUCCIDRAFT_182651"/>
<sequence>MYNGMIPIAPAAPIAASKPSDIHRKKRTRAKRSCDLCRKKKTRCDSDVNQPCTKCRLAKTECQFLVEQKKRGPSSGSYVEVLENRLLRMEKLLQNIAKEKHQETADEDEHNSPNMDREGAGPHSRIGNTCFLQAPRSDDAEHYSETLSEHLNNDSDDEAASPNIICPTKEHALESDKDCQDIETQMQQLTITDYQRTRYLGASSGVHLLNQELFSTNKKHRIPEEPSWFVQKLNKDEEEHVIIKSKEVLQATLNAGQDGTINRIVLFEDTPHITQEFVDYLVHMYFTRIHNYCPVINKVQFLEQYYYHSPSPPDRYLLFAIAFIGITIFKTDITNAKVFHLSNQQLDEIEESLKNKAHKLMSIVYKRSMISTVQALMLLSMFVGHGENDDEDTSHWFITGMAIRMAQDLGLHRDCSKWLIPDYEIELRKRIWYGAYLMDRWVAAELGRPISIIDNEFDAELPTPYELNYTSSSAQAEKSEFTPILILEAEEALRENKPVYSSFVYLVTLSQIAGQVLVGLHSTRAKQNRHNSLDLVNILERNLNIWKASLPRELQVDLSNPTHYFSTAAGVVNMAHGCVLLLLYRPFIRNHSETDDTNLAFKALSICTATATNLLGIVEAMERDYFVALPWNMSVYSIFQAAIVFLHNAKGENEFVKEQGRQHLLRCSKVYLGDPYLKDTRVVKVLQSLVMNFDVQMDDSSSYQSSTNSPVLHSNTSVRAAAERNDSDENDDAQHNSFLVKTMIDSNRYNTLESSPKAKHVSTFTVTTGQIPGSQSSAKSSSESSYRETTPTIPNPFAAAPHLGGTRPEDMFYSSLSMNFANNRFKQQQQPTDMSQQIQQQQQQDQSMNMDFEKNCLFENANGSDMADPLLCPNMAGLQQGSTCLGEGQCSLALDAQQQQQQQQHQQHHQRYPTASSTSTANTASESNYTAACQQQQHSANTFLGIYNMEPISQPQPAQFDLTSLSSQVPLWDVPSGVTWNEWESFLKTNVDSTHAST</sequence>
<dbReference type="Proteomes" id="UP000077051">
    <property type="component" value="Unassembled WGS sequence"/>
</dbReference>
<feature type="domain" description="Zn(2)-C6 fungal-type" evidence="9">
    <location>
        <begin position="33"/>
        <end position="64"/>
    </location>
</feature>
<evidence type="ECO:0000256" key="8">
    <source>
        <dbReference type="SAM" id="MobiDB-lite"/>
    </source>
</evidence>
<dbReference type="InterPro" id="IPR001138">
    <property type="entry name" value="Zn2Cys6_DnaBD"/>
</dbReference>
<reference evidence="10 11" key="1">
    <citation type="submission" date="2015-06" db="EMBL/GenBank/DDBJ databases">
        <title>Expansion of signal transduction pathways in fungi by whole-genome duplication.</title>
        <authorList>
            <consortium name="DOE Joint Genome Institute"/>
            <person name="Corrochano L.M."/>
            <person name="Kuo A."/>
            <person name="Marcet-Houben M."/>
            <person name="Polaino S."/>
            <person name="Salamov A."/>
            <person name="Villalobos J.M."/>
            <person name="Alvarez M.I."/>
            <person name="Avalos J."/>
            <person name="Benito E.P."/>
            <person name="Benoit I."/>
            <person name="Burger G."/>
            <person name="Camino L.P."/>
            <person name="Canovas D."/>
            <person name="Cerda-Olmedo E."/>
            <person name="Cheng J.-F."/>
            <person name="Dominguez A."/>
            <person name="Elias M."/>
            <person name="Eslava A.P."/>
            <person name="Glaser F."/>
            <person name="Grimwood J."/>
            <person name="Gutierrez G."/>
            <person name="Heitman J."/>
            <person name="Henrissat B."/>
            <person name="Iturriaga E.A."/>
            <person name="Lang B.F."/>
            <person name="Lavin J.L."/>
            <person name="Lee S."/>
            <person name="Li W."/>
            <person name="Lindquist E."/>
            <person name="Lopez-Garcia S."/>
            <person name="Luque E.M."/>
            <person name="Marcos A.T."/>
            <person name="Martin J."/>
            <person name="Mccluskey K."/>
            <person name="Medina H.R."/>
            <person name="Miralles-Duran A."/>
            <person name="Miyazaki A."/>
            <person name="Munoz-Torres E."/>
            <person name="Oguiza J.A."/>
            <person name="Ohm R."/>
            <person name="Olmedo M."/>
            <person name="Orejas M."/>
            <person name="Ortiz-Castellanos L."/>
            <person name="Pisabarro A.G."/>
            <person name="Rodriguez-Romero J."/>
            <person name="Ruiz-Herrera J."/>
            <person name="Ruiz-Vazquez R."/>
            <person name="Sanz C."/>
            <person name="Schackwitz W."/>
            <person name="Schmutz J."/>
            <person name="Shahriari M."/>
            <person name="Shelest E."/>
            <person name="Silva-Franco F."/>
            <person name="Soanes D."/>
            <person name="Syed K."/>
            <person name="Tagua V.G."/>
            <person name="Talbot N.J."/>
            <person name="Thon M."/>
            <person name="De Vries R.P."/>
            <person name="Wiebenga A."/>
            <person name="Yadav J.S."/>
            <person name="Braun E.L."/>
            <person name="Baker S."/>
            <person name="Garre V."/>
            <person name="Horwitz B."/>
            <person name="Torres-Martinez S."/>
            <person name="Idnurm A."/>
            <person name="Herrera-Estrella A."/>
            <person name="Gabaldon T."/>
            <person name="Grigoriev I.V."/>
        </authorList>
    </citation>
    <scope>NUCLEOTIDE SEQUENCE [LARGE SCALE GENOMIC DNA]</scope>
    <source>
        <strain evidence="10 11">CBS 277.49</strain>
    </source>
</reference>
<dbReference type="Pfam" id="PF04082">
    <property type="entry name" value="Fungal_trans"/>
    <property type="match status" value="1"/>
</dbReference>
<feature type="compositionally biased region" description="Basic and acidic residues" evidence="8">
    <location>
        <begin position="136"/>
        <end position="153"/>
    </location>
</feature>
<name>A0A162U2E9_MUCCL</name>
<dbReference type="PANTHER" id="PTHR31313">
    <property type="entry name" value="TY1 ENHANCER ACTIVATOR"/>
    <property type="match status" value="1"/>
</dbReference>
<feature type="region of interest" description="Disordered" evidence="8">
    <location>
        <begin position="901"/>
        <end position="929"/>
    </location>
</feature>
<dbReference type="GO" id="GO:0003677">
    <property type="term" value="F:DNA binding"/>
    <property type="evidence" value="ECO:0007669"/>
    <property type="project" value="UniProtKB-KW"/>
</dbReference>
<keyword evidence="7" id="KW-0539">Nucleus</keyword>
<dbReference type="GO" id="GO:0005634">
    <property type="term" value="C:nucleus"/>
    <property type="evidence" value="ECO:0007669"/>
    <property type="project" value="UniProtKB-SubCell"/>
</dbReference>
<proteinExistence type="predicted"/>
<feature type="compositionally biased region" description="Low complexity" evidence="8">
    <location>
        <begin position="914"/>
        <end position="929"/>
    </location>
</feature>
<accession>A0A162U2E9</accession>
<dbReference type="Gene3D" id="4.10.240.10">
    <property type="entry name" value="Zn(2)-C6 fungal-type DNA-binding domain"/>
    <property type="match status" value="1"/>
</dbReference>
<evidence type="ECO:0000256" key="7">
    <source>
        <dbReference type="ARBA" id="ARBA00023242"/>
    </source>
</evidence>
<evidence type="ECO:0000256" key="5">
    <source>
        <dbReference type="ARBA" id="ARBA00023125"/>
    </source>
</evidence>
<keyword evidence="3" id="KW-0862">Zinc</keyword>
<feature type="compositionally biased region" description="Low complexity" evidence="8">
    <location>
        <begin position="774"/>
        <end position="784"/>
    </location>
</feature>
<evidence type="ECO:0000256" key="1">
    <source>
        <dbReference type="ARBA" id="ARBA00004123"/>
    </source>
</evidence>
<dbReference type="PROSITE" id="PS50048">
    <property type="entry name" value="ZN2_CY6_FUNGAL_2"/>
    <property type="match status" value="1"/>
</dbReference>
<keyword evidence="6" id="KW-0804">Transcription</keyword>
<dbReference type="InterPro" id="IPR036864">
    <property type="entry name" value="Zn2-C6_fun-type_DNA-bd_sf"/>
</dbReference>
<feature type="region of interest" description="Disordered" evidence="8">
    <location>
        <begin position="701"/>
        <end position="733"/>
    </location>
</feature>
<dbReference type="PANTHER" id="PTHR31313:SF81">
    <property type="entry name" value="TY1 ENHANCER ACTIVATOR"/>
    <property type="match status" value="1"/>
</dbReference>
<dbReference type="SMART" id="SM00906">
    <property type="entry name" value="Fungal_trans"/>
    <property type="match status" value="1"/>
</dbReference>
<dbReference type="CDD" id="cd12148">
    <property type="entry name" value="fungal_TF_MHR"/>
    <property type="match status" value="1"/>
</dbReference>
<evidence type="ECO:0000256" key="2">
    <source>
        <dbReference type="ARBA" id="ARBA00022723"/>
    </source>
</evidence>
<evidence type="ECO:0000259" key="9">
    <source>
        <dbReference type="PROSITE" id="PS50048"/>
    </source>
</evidence>
<dbReference type="EMBL" id="AMYB01000001">
    <property type="protein sequence ID" value="OAD08942.1"/>
    <property type="molecule type" value="Genomic_DNA"/>
</dbReference>
<dbReference type="CDD" id="cd00067">
    <property type="entry name" value="GAL4"/>
    <property type="match status" value="1"/>
</dbReference>
<evidence type="ECO:0000313" key="10">
    <source>
        <dbReference type="EMBL" id="OAD08942.1"/>
    </source>
</evidence>
<comment type="subcellular location">
    <subcellularLocation>
        <location evidence="1">Nucleus</location>
    </subcellularLocation>
</comment>
<evidence type="ECO:0000256" key="4">
    <source>
        <dbReference type="ARBA" id="ARBA00023015"/>
    </source>
</evidence>
<dbReference type="SUPFAM" id="SSF57701">
    <property type="entry name" value="Zn2/Cys6 DNA-binding domain"/>
    <property type="match status" value="1"/>
</dbReference>
<keyword evidence="5" id="KW-0238">DNA-binding</keyword>
<dbReference type="GO" id="GO:0000981">
    <property type="term" value="F:DNA-binding transcription factor activity, RNA polymerase II-specific"/>
    <property type="evidence" value="ECO:0007669"/>
    <property type="project" value="InterPro"/>
</dbReference>
<gene>
    <name evidence="10" type="ORF">MUCCIDRAFT_182651</name>
</gene>
<dbReference type="InterPro" id="IPR051615">
    <property type="entry name" value="Transcr_Regulatory_Elem"/>
</dbReference>